<evidence type="ECO:0000313" key="1">
    <source>
        <dbReference type="EMBL" id="MBO1901173.1"/>
    </source>
</evidence>
<accession>A0A939MHS0</accession>
<protein>
    <submittedName>
        <fullName evidence="1">Uncharacterized protein</fullName>
    </submittedName>
</protein>
<proteinExistence type="predicted"/>
<sequence length="305" mass="33898">MTAAYYPSPRERLADRLLWLATSEEEDTVTLIRLSSFAEAQSLLTPENLWDYIYEVMEEQVFFLDPDADLTPQASQEEIAELGVQLALKGISDSWSSPFDSRLQRLVDFDSPQADAAEEFLVAGPAPDWRDYMSTARNSTGFGDWQSIPLIPGVFLSSEPQPGLPATLLLGNEDDFGDEEATINASIRETGPMRVWEIDGPADWVRLVDAAPAEATTSRDGYWGANETGWRWEIPDWEAVAEEFDAVHVTVNGYLDTSCVPLETGSGARTMFVGWGPGITVWLTPPKISWGPAFRVRRVDSALWV</sequence>
<evidence type="ECO:0000313" key="2">
    <source>
        <dbReference type="Proteomes" id="UP000664382"/>
    </source>
</evidence>
<dbReference type="AlphaFoldDB" id="A0A939MHS0"/>
<organism evidence="1 2">
    <name type="scientific">Leucobacter weissii</name>
    <dbReference type="NCBI Taxonomy" id="1983706"/>
    <lineage>
        <taxon>Bacteria</taxon>
        <taxon>Bacillati</taxon>
        <taxon>Actinomycetota</taxon>
        <taxon>Actinomycetes</taxon>
        <taxon>Micrococcales</taxon>
        <taxon>Microbacteriaceae</taxon>
        <taxon>Leucobacter</taxon>
    </lineage>
</organism>
<comment type="caution">
    <text evidence="1">The sequence shown here is derived from an EMBL/GenBank/DDBJ whole genome shotgun (WGS) entry which is preliminary data.</text>
</comment>
<reference evidence="1" key="1">
    <citation type="submission" date="2021-03" db="EMBL/GenBank/DDBJ databases">
        <title>Leucobacter chromiisoli sp. nov., isolated from chromium-containing soil of chemical plant.</title>
        <authorList>
            <person name="Xu Z."/>
        </authorList>
    </citation>
    <scope>NUCLEOTIDE SEQUENCE</scope>
    <source>
        <strain evidence="1">S27</strain>
    </source>
</reference>
<gene>
    <name evidence="1" type="ORF">J4H92_04320</name>
</gene>
<dbReference type="EMBL" id="JAGDYM010000004">
    <property type="protein sequence ID" value="MBO1901173.1"/>
    <property type="molecule type" value="Genomic_DNA"/>
</dbReference>
<name>A0A939MHS0_9MICO</name>
<keyword evidence="2" id="KW-1185">Reference proteome</keyword>
<dbReference type="RefSeq" id="WP_208096429.1">
    <property type="nucleotide sequence ID" value="NZ_JAGDYM010000004.1"/>
</dbReference>
<dbReference type="Proteomes" id="UP000664382">
    <property type="component" value="Unassembled WGS sequence"/>
</dbReference>